<feature type="region of interest" description="Disordered" evidence="1">
    <location>
        <begin position="1"/>
        <end position="45"/>
    </location>
</feature>
<sequence>MAMSESRRRKDEGIWRGKEGKDEGRIAVTAATQKPVPPPPPPDGGSCEHLAGVFTLLTPVVTRDPVARCPALLCLPVHAGVAGGRDMWWEAGRGGCVNKSWAQQPVWGSLFFPPATALPSHVGEQQSLQVCKIN</sequence>
<proteinExistence type="predicted"/>
<protein>
    <submittedName>
        <fullName evidence="2">Uncharacterized protein</fullName>
    </submittedName>
</protein>
<keyword evidence="3" id="KW-1185">Reference proteome</keyword>
<dbReference type="EMBL" id="VSRR010040568">
    <property type="protein sequence ID" value="MPC75192.1"/>
    <property type="molecule type" value="Genomic_DNA"/>
</dbReference>
<evidence type="ECO:0000256" key="1">
    <source>
        <dbReference type="SAM" id="MobiDB-lite"/>
    </source>
</evidence>
<evidence type="ECO:0000313" key="2">
    <source>
        <dbReference type="EMBL" id="MPC75192.1"/>
    </source>
</evidence>
<name>A0A5B7HUX1_PORTR</name>
<dbReference type="Proteomes" id="UP000324222">
    <property type="component" value="Unassembled WGS sequence"/>
</dbReference>
<reference evidence="2 3" key="1">
    <citation type="submission" date="2019-05" db="EMBL/GenBank/DDBJ databases">
        <title>Another draft genome of Portunus trituberculatus and its Hox gene families provides insights of decapod evolution.</title>
        <authorList>
            <person name="Jeong J.-H."/>
            <person name="Song I."/>
            <person name="Kim S."/>
            <person name="Choi T."/>
            <person name="Kim D."/>
            <person name="Ryu S."/>
            <person name="Kim W."/>
        </authorList>
    </citation>
    <scope>NUCLEOTIDE SEQUENCE [LARGE SCALE GENOMIC DNA]</scope>
    <source>
        <tissue evidence="2">Muscle</tissue>
    </source>
</reference>
<gene>
    <name evidence="2" type="ORF">E2C01_069576</name>
</gene>
<comment type="caution">
    <text evidence="2">The sequence shown here is derived from an EMBL/GenBank/DDBJ whole genome shotgun (WGS) entry which is preliminary data.</text>
</comment>
<feature type="compositionally biased region" description="Basic and acidic residues" evidence="1">
    <location>
        <begin position="1"/>
        <end position="25"/>
    </location>
</feature>
<organism evidence="2 3">
    <name type="scientific">Portunus trituberculatus</name>
    <name type="common">Swimming crab</name>
    <name type="synonym">Neptunus trituberculatus</name>
    <dbReference type="NCBI Taxonomy" id="210409"/>
    <lineage>
        <taxon>Eukaryota</taxon>
        <taxon>Metazoa</taxon>
        <taxon>Ecdysozoa</taxon>
        <taxon>Arthropoda</taxon>
        <taxon>Crustacea</taxon>
        <taxon>Multicrustacea</taxon>
        <taxon>Malacostraca</taxon>
        <taxon>Eumalacostraca</taxon>
        <taxon>Eucarida</taxon>
        <taxon>Decapoda</taxon>
        <taxon>Pleocyemata</taxon>
        <taxon>Brachyura</taxon>
        <taxon>Eubrachyura</taxon>
        <taxon>Portunoidea</taxon>
        <taxon>Portunidae</taxon>
        <taxon>Portuninae</taxon>
        <taxon>Portunus</taxon>
    </lineage>
</organism>
<dbReference type="AlphaFoldDB" id="A0A5B7HUX1"/>
<evidence type="ECO:0000313" key="3">
    <source>
        <dbReference type="Proteomes" id="UP000324222"/>
    </source>
</evidence>
<accession>A0A5B7HUX1</accession>